<protein>
    <submittedName>
        <fullName evidence="4">SAM-dependent methyltransferase</fullName>
        <ecNumber evidence="4">2.1.1.-</ecNumber>
    </submittedName>
</protein>
<keyword evidence="5" id="KW-1185">Reference proteome</keyword>
<dbReference type="Gene3D" id="3.40.50.150">
    <property type="entry name" value="Vaccinia Virus protein VP39"/>
    <property type="match status" value="1"/>
</dbReference>
<evidence type="ECO:0000313" key="4">
    <source>
        <dbReference type="EMBL" id="MFC7191702.1"/>
    </source>
</evidence>
<name>A0ABD5YUU1_9EURY</name>
<dbReference type="PANTHER" id="PTHR43861:SF1">
    <property type="entry name" value="TRANS-ACONITATE 2-METHYLTRANSFERASE"/>
    <property type="match status" value="1"/>
</dbReference>
<dbReference type="GeneID" id="76201471"/>
<dbReference type="Pfam" id="PF13649">
    <property type="entry name" value="Methyltransf_25"/>
    <property type="match status" value="1"/>
</dbReference>
<dbReference type="Proteomes" id="UP001596417">
    <property type="component" value="Unassembled WGS sequence"/>
</dbReference>
<dbReference type="SUPFAM" id="SSF53335">
    <property type="entry name" value="S-adenosyl-L-methionine-dependent methyltransferases"/>
    <property type="match status" value="1"/>
</dbReference>
<dbReference type="EC" id="2.1.1.-" evidence="4"/>
<keyword evidence="2 4" id="KW-0808">Transferase</keyword>
<dbReference type="InterPro" id="IPR029063">
    <property type="entry name" value="SAM-dependent_MTases_sf"/>
</dbReference>
<organism evidence="4 5">
    <name type="scientific">Halocatena marina</name>
    <dbReference type="NCBI Taxonomy" id="2934937"/>
    <lineage>
        <taxon>Archaea</taxon>
        <taxon>Methanobacteriati</taxon>
        <taxon>Methanobacteriota</taxon>
        <taxon>Stenosarchaea group</taxon>
        <taxon>Halobacteria</taxon>
        <taxon>Halobacteriales</taxon>
        <taxon>Natronomonadaceae</taxon>
        <taxon>Halocatena</taxon>
    </lineage>
</organism>
<evidence type="ECO:0000313" key="5">
    <source>
        <dbReference type="Proteomes" id="UP001596417"/>
    </source>
</evidence>
<gene>
    <name evidence="4" type="ORF">ACFQL7_19195</name>
</gene>
<evidence type="ECO:0000256" key="2">
    <source>
        <dbReference type="ARBA" id="ARBA00022679"/>
    </source>
</evidence>
<dbReference type="CDD" id="cd02440">
    <property type="entry name" value="AdoMet_MTases"/>
    <property type="match status" value="1"/>
</dbReference>
<sequence>MDQPVWHEDEAFWETVQDFVFPPETIEQAPEQIEQLLSLLDLTADAQIADVPCGIGRHAVELAKRGFCVTGVDATAPFLAKAKERARDEEVSVEFVHEDMRTFQRPESFDAILNLYTSFGYFEQRDDDERTALQFYESLKPGGTLVMSLASKEILARIFEERTWEERDGAYMLEEHEISDDWSWVDNRWIIVDDGEVREFTVSHRLYSAFELSELLRSVGFDTVDVYGNLEKDDYDESSERLVVVAQKK</sequence>
<evidence type="ECO:0000259" key="3">
    <source>
        <dbReference type="Pfam" id="PF13649"/>
    </source>
</evidence>
<feature type="domain" description="Methyltransferase" evidence="3">
    <location>
        <begin position="48"/>
        <end position="143"/>
    </location>
</feature>
<accession>A0ABD5YUU1</accession>
<reference evidence="4 5" key="1">
    <citation type="journal article" date="2019" name="Int. J. Syst. Evol. Microbiol.">
        <title>The Global Catalogue of Microorganisms (GCM) 10K type strain sequencing project: providing services to taxonomists for standard genome sequencing and annotation.</title>
        <authorList>
            <consortium name="The Broad Institute Genomics Platform"/>
            <consortium name="The Broad Institute Genome Sequencing Center for Infectious Disease"/>
            <person name="Wu L."/>
            <person name="Ma J."/>
        </authorList>
    </citation>
    <scope>NUCLEOTIDE SEQUENCE [LARGE SCALE GENOMIC DNA]</scope>
    <source>
        <strain evidence="4 5">RDMS1</strain>
    </source>
</reference>
<dbReference type="Gene3D" id="2.20.25.110">
    <property type="entry name" value="S-adenosyl-L-methionine-dependent methyltransferases"/>
    <property type="match status" value="1"/>
</dbReference>
<dbReference type="InterPro" id="IPR041698">
    <property type="entry name" value="Methyltransf_25"/>
</dbReference>
<dbReference type="GO" id="GO:0032259">
    <property type="term" value="P:methylation"/>
    <property type="evidence" value="ECO:0007669"/>
    <property type="project" value="UniProtKB-KW"/>
</dbReference>
<proteinExistence type="predicted"/>
<dbReference type="AlphaFoldDB" id="A0ABD5YUU1"/>
<dbReference type="RefSeq" id="WP_264555496.1">
    <property type="nucleotide sequence ID" value="NZ_CP109979.1"/>
</dbReference>
<dbReference type="EMBL" id="JBHTAX010000001">
    <property type="protein sequence ID" value="MFC7191702.1"/>
    <property type="molecule type" value="Genomic_DNA"/>
</dbReference>
<keyword evidence="1 4" id="KW-0489">Methyltransferase</keyword>
<dbReference type="GO" id="GO:0008168">
    <property type="term" value="F:methyltransferase activity"/>
    <property type="evidence" value="ECO:0007669"/>
    <property type="project" value="UniProtKB-KW"/>
</dbReference>
<evidence type="ECO:0000256" key="1">
    <source>
        <dbReference type="ARBA" id="ARBA00022603"/>
    </source>
</evidence>
<dbReference type="PANTHER" id="PTHR43861">
    <property type="entry name" value="TRANS-ACONITATE 2-METHYLTRANSFERASE-RELATED"/>
    <property type="match status" value="1"/>
</dbReference>
<comment type="caution">
    <text evidence="4">The sequence shown here is derived from an EMBL/GenBank/DDBJ whole genome shotgun (WGS) entry which is preliminary data.</text>
</comment>